<dbReference type="InterPro" id="IPR015422">
    <property type="entry name" value="PyrdxlP-dep_Trfase_small"/>
</dbReference>
<proteinExistence type="inferred from homology"/>
<dbReference type="PANTHER" id="PTHR46101:SF2">
    <property type="entry name" value="SERINE DECARBOXYLASE"/>
    <property type="match status" value="1"/>
</dbReference>
<dbReference type="Pfam" id="PF00282">
    <property type="entry name" value="Pyridoxal_deC"/>
    <property type="match status" value="1"/>
</dbReference>
<dbReference type="InterPro" id="IPR015424">
    <property type="entry name" value="PyrdxlP-dep_Trfase"/>
</dbReference>
<sequence length="379" mass="42008">MFEEILSLIFSSSFEDPKHESGEVLGSMTTPPPPEVLKVVNHFISKNLGDPSLFRSLQIITEKLENITKEILHLPQDMKGIVTSGGTESNILALFLFRETLGTKKVLFPDTAHYSISKAAKILSIESEKISTYHSGKISPTDFKKKFPSTNAAIVLTMGTTELGGVDDPRDVIDNLEGVPLHIDAAFGGFTFPFINPEKYLSIISYLLKRDIEFTISVDFHKFLGAPIPSGMIFVPKELVDPLYFEVDYIMAGKQFGLLGTRPGFSTAAALATLSYYGEEGLSKIAKKAYENTIWFLDEAERRGIAKKVNNPEVPIGCLSTEGIIDSSFLVSELAKKKLYVYKGVKCNGIRVVTMPHVERGHLEKLLQAIELIEKREIV</sequence>
<dbReference type="GO" id="GO:0030170">
    <property type="term" value="F:pyridoxal phosphate binding"/>
    <property type="evidence" value="ECO:0007669"/>
    <property type="project" value="InterPro"/>
</dbReference>
<dbReference type="GO" id="GO:0019752">
    <property type="term" value="P:carboxylic acid metabolic process"/>
    <property type="evidence" value="ECO:0007669"/>
    <property type="project" value="InterPro"/>
</dbReference>
<organism evidence="8">
    <name type="scientific">Fervidicoccus fontis</name>
    <dbReference type="NCBI Taxonomy" id="683846"/>
    <lineage>
        <taxon>Archaea</taxon>
        <taxon>Thermoproteota</taxon>
        <taxon>Thermoprotei</taxon>
        <taxon>Fervidicoccales</taxon>
        <taxon>Fervidicoccaceae</taxon>
        <taxon>Fervidicoccus</taxon>
    </lineage>
</organism>
<dbReference type="AlphaFoldDB" id="A0A7C2UL95"/>
<dbReference type="SUPFAM" id="SSF53383">
    <property type="entry name" value="PLP-dependent transferases"/>
    <property type="match status" value="1"/>
</dbReference>
<name>A0A7C2UL95_9CREN</name>
<evidence type="ECO:0000256" key="3">
    <source>
        <dbReference type="ARBA" id="ARBA00022793"/>
    </source>
</evidence>
<keyword evidence="8" id="KW-0808">Transferase</keyword>
<comment type="cofactor">
    <cofactor evidence="1 6 7">
        <name>pyridoxal 5'-phosphate</name>
        <dbReference type="ChEBI" id="CHEBI:597326"/>
    </cofactor>
</comment>
<keyword evidence="8" id="KW-0032">Aminotransferase</keyword>
<dbReference type="GO" id="GO:0008483">
    <property type="term" value="F:transaminase activity"/>
    <property type="evidence" value="ECO:0007669"/>
    <property type="project" value="UniProtKB-KW"/>
</dbReference>
<dbReference type="Gene3D" id="3.40.640.10">
    <property type="entry name" value="Type I PLP-dependent aspartate aminotransferase-like (Major domain)"/>
    <property type="match status" value="1"/>
</dbReference>
<evidence type="ECO:0000256" key="2">
    <source>
        <dbReference type="ARBA" id="ARBA00009533"/>
    </source>
</evidence>
<comment type="caution">
    <text evidence="8">The sequence shown here is derived from an EMBL/GenBank/DDBJ whole genome shotgun (WGS) entry which is preliminary data.</text>
</comment>
<keyword evidence="5 7" id="KW-0456">Lyase</keyword>
<dbReference type="PANTHER" id="PTHR46101">
    <property type="match status" value="1"/>
</dbReference>
<keyword evidence="3" id="KW-0210">Decarboxylase</keyword>
<evidence type="ECO:0000313" key="8">
    <source>
        <dbReference type="EMBL" id="HEU97850.1"/>
    </source>
</evidence>
<dbReference type="Proteomes" id="UP000885664">
    <property type="component" value="Unassembled WGS sequence"/>
</dbReference>
<reference evidence="8" key="1">
    <citation type="journal article" date="2020" name="mSystems">
        <title>Genome- and Community-Level Interaction Insights into Carbon Utilization and Element Cycling Functions of Hydrothermarchaeota in Hydrothermal Sediment.</title>
        <authorList>
            <person name="Zhou Z."/>
            <person name="Liu Y."/>
            <person name="Xu W."/>
            <person name="Pan J."/>
            <person name="Luo Z.H."/>
            <person name="Li M."/>
        </authorList>
    </citation>
    <scope>NUCLEOTIDE SEQUENCE [LARGE SCALE GENOMIC DNA]</scope>
    <source>
        <strain evidence="8">SpSt-1259</strain>
    </source>
</reference>
<dbReference type="GO" id="GO:0016831">
    <property type="term" value="F:carboxy-lyase activity"/>
    <property type="evidence" value="ECO:0007669"/>
    <property type="project" value="UniProtKB-KW"/>
</dbReference>
<keyword evidence="4 6" id="KW-0663">Pyridoxal phosphate</keyword>
<evidence type="ECO:0000256" key="7">
    <source>
        <dbReference type="RuleBase" id="RU000382"/>
    </source>
</evidence>
<evidence type="ECO:0000256" key="1">
    <source>
        <dbReference type="ARBA" id="ARBA00001933"/>
    </source>
</evidence>
<dbReference type="Gene3D" id="3.90.1150.10">
    <property type="entry name" value="Aspartate Aminotransferase, domain 1"/>
    <property type="match status" value="1"/>
</dbReference>
<dbReference type="EMBL" id="DSFE01000072">
    <property type="protein sequence ID" value="HEU97850.1"/>
    <property type="molecule type" value="Genomic_DNA"/>
</dbReference>
<protein>
    <submittedName>
        <fullName evidence="8">Aminotransferase class V-fold PLP-dependent enzyme</fullName>
    </submittedName>
</protein>
<dbReference type="InterPro" id="IPR051151">
    <property type="entry name" value="Group_II_Decarboxylase"/>
</dbReference>
<dbReference type="InterPro" id="IPR002129">
    <property type="entry name" value="PyrdxlP-dep_de-COase"/>
</dbReference>
<dbReference type="InterPro" id="IPR015421">
    <property type="entry name" value="PyrdxlP-dep_Trfase_major"/>
</dbReference>
<gene>
    <name evidence="8" type="ORF">ENO36_03220</name>
</gene>
<feature type="modified residue" description="N6-(pyridoxal phosphate)lysine" evidence="6">
    <location>
        <position position="222"/>
    </location>
</feature>
<evidence type="ECO:0000256" key="6">
    <source>
        <dbReference type="PIRSR" id="PIRSR602129-50"/>
    </source>
</evidence>
<evidence type="ECO:0000256" key="4">
    <source>
        <dbReference type="ARBA" id="ARBA00022898"/>
    </source>
</evidence>
<evidence type="ECO:0000256" key="5">
    <source>
        <dbReference type="ARBA" id="ARBA00023239"/>
    </source>
</evidence>
<accession>A0A7C2UL95</accession>
<comment type="similarity">
    <text evidence="2 7">Belongs to the group II decarboxylase family.</text>
</comment>